<dbReference type="InterPro" id="IPR050229">
    <property type="entry name" value="GlpE_sulfurtransferase"/>
</dbReference>
<keyword evidence="2" id="KW-0808">Transferase</keyword>
<evidence type="ECO:0000313" key="3">
    <source>
        <dbReference type="Proteomes" id="UP000094009"/>
    </source>
</evidence>
<name>A0A853KXD4_9PROT</name>
<sequence>MTVLDISCAELASRLDANAPIALLDVREDWELEICAIDQALHIPLSQLSGRLDELEPDMPLAIICHHGVRSRHAGLLLEDHGFKELFNVRGGIDAWALEVERDMSRYD</sequence>
<dbReference type="Pfam" id="PF00581">
    <property type="entry name" value="Rhodanese"/>
    <property type="match status" value="1"/>
</dbReference>
<dbReference type="InterPro" id="IPR036873">
    <property type="entry name" value="Rhodanese-like_dom_sf"/>
</dbReference>
<dbReference type="Gene3D" id="3.40.250.10">
    <property type="entry name" value="Rhodanese-like domain"/>
    <property type="match status" value="1"/>
</dbReference>
<dbReference type="GO" id="GO:0016740">
    <property type="term" value="F:transferase activity"/>
    <property type="evidence" value="ECO:0007669"/>
    <property type="project" value="UniProtKB-KW"/>
</dbReference>
<dbReference type="PANTHER" id="PTHR43031">
    <property type="entry name" value="FAD-DEPENDENT OXIDOREDUCTASE"/>
    <property type="match status" value="1"/>
</dbReference>
<reference evidence="2 3" key="1">
    <citation type="submission" date="2014-07" db="EMBL/GenBank/DDBJ databases">
        <title>Draft genome sequence of Thalassospira tepidiphila 1-1B.</title>
        <authorList>
            <person name="Lai Q."/>
            <person name="Shao Z."/>
        </authorList>
    </citation>
    <scope>NUCLEOTIDE SEQUENCE [LARGE SCALE GENOMIC DNA]</scope>
    <source>
        <strain evidence="2 3">MCCC 1A03514</strain>
    </source>
</reference>
<dbReference type="PROSITE" id="PS50206">
    <property type="entry name" value="RHODANESE_3"/>
    <property type="match status" value="1"/>
</dbReference>
<dbReference type="SMART" id="SM00450">
    <property type="entry name" value="RHOD"/>
    <property type="match status" value="1"/>
</dbReference>
<dbReference type="PANTHER" id="PTHR43031:SF17">
    <property type="entry name" value="SULFURTRANSFERASE YTWF-RELATED"/>
    <property type="match status" value="1"/>
</dbReference>
<evidence type="ECO:0000313" key="2">
    <source>
        <dbReference type="EMBL" id="OAZ09276.1"/>
    </source>
</evidence>
<dbReference type="Proteomes" id="UP000094009">
    <property type="component" value="Unassembled WGS sequence"/>
</dbReference>
<protein>
    <submittedName>
        <fullName evidence="2">Sulfurtransferase</fullName>
    </submittedName>
</protein>
<comment type="caution">
    <text evidence="2">The sequence shown here is derived from an EMBL/GenBank/DDBJ whole genome shotgun (WGS) entry which is preliminary data.</text>
</comment>
<dbReference type="EMBL" id="JPVZ01000005">
    <property type="protein sequence ID" value="OAZ09276.1"/>
    <property type="molecule type" value="Genomic_DNA"/>
</dbReference>
<dbReference type="AlphaFoldDB" id="A0A853KXD4"/>
<proteinExistence type="predicted"/>
<dbReference type="InterPro" id="IPR001763">
    <property type="entry name" value="Rhodanese-like_dom"/>
</dbReference>
<feature type="domain" description="Rhodanese" evidence="1">
    <location>
        <begin position="17"/>
        <end position="105"/>
    </location>
</feature>
<organism evidence="2 3">
    <name type="scientific">Thalassospira tepidiphila MCCC 1A03514</name>
    <dbReference type="NCBI Taxonomy" id="1177930"/>
    <lineage>
        <taxon>Bacteria</taxon>
        <taxon>Pseudomonadati</taxon>
        <taxon>Pseudomonadota</taxon>
        <taxon>Alphaproteobacteria</taxon>
        <taxon>Rhodospirillales</taxon>
        <taxon>Thalassospiraceae</taxon>
        <taxon>Thalassospira</taxon>
    </lineage>
</organism>
<accession>A0A853KXD4</accession>
<gene>
    <name evidence="2" type="ORF">TH4_12495</name>
</gene>
<dbReference type="SUPFAM" id="SSF52821">
    <property type="entry name" value="Rhodanese/Cell cycle control phosphatase"/>
    <property type="match status" value="1"/>
</dbReference>
<evidence type="ECO:0000259" key="1">
    <source>
        <dbReference type="PROSITE" id="PS50206"/>
    </source>
</evidence>